<dbReference type="GO" id="GO:0004089">
    <property type="term" value="F:carbonate dehydratase activity"/>
    <property type="evidence" value="ECO:0007669"/>
    <property type="project" value="InterPro"/>
</dbReference>
<dbReference type="Gene3D" id="3.40.1050.10">
    <property type="entry name" value="Carbonic anhydrase"/>
    <property type="match status" value="1"/>
</dbReference>
<dbReference type="InterPro" id="IPR036874">
    <property type="entry name" value="Carbonic_anhydrase_sf"/>
</dbReference>
<evidence type="ECO:0000256" key="1">
    <source>
        <dbReference type="ARBA" id="ARBA00001947"/>
    </source>
</evidence>
<evidence type="ECO:0000313" key="5">
    <source>
        <dbReference type="EMBL" id="CAB4623800.1"/>
    </source>
</evidence>
<dbReference type="GO" id="GO:0008270">
    <property type="term" value="F:zinc ion binding"/>
    <property type="evidence" value="ECO:0007669"/>
    <property type="project" value="InterPro"/>
</dbReference>
<evidence type="ECO:0000256" key="4">
    <source>
        <dbReference type="ARBA" id="ARBA00022833"/>
    </source>
</evidence>
<dbReference type="AlphaFoldDB" id="A0A6J6IH35"/>
<organism evidence="5">
    <name type="scientific">freshwater metagenome</name>
    <dbReference type="NCBI Taxonomy" id="449393"/>
    <lineage>
        <taxon>unclassified sequences</taxon>
        <taxon>metagenomes</taxon>
        <taxon>ecological metagenomes</taxon>
    </lineage>
</organism>
<proteinExistence type="inferred from homology"/>
<name>A0A6J6IH35_9ZZZZ</name>
<dbReference type="PANTHER" id="PTHR43175">
    <property type="entry name" value="CARBONIC ANHYDRASE"/>
    <property type="match status" value="1"/>
</dbReference>
<dbReference type="EMBL" id="CAEZVB010000048">
    <property type="protein sequence ID" value="CAB4623800.1"/>
    <property type="molecule type" value="Genomic_DNA"/>
</dbReference>
<comment type="cofactor">
    <cofactor evidence="1">
        <name>Zn(2+)</name>
        <dbReference type="ChEBI" id="CHEBI:29105"/>
    </cofactor>
</comment>
<comment type="similarity">
    <text evidence="2">Belongs to the beta-class carbonic anhydrase family.</text>
</comment>
<keyword evidence="3" id="KW-0479">Metal-binding</keyword>
<evidence type="ECO:0000256" key="3">
    <source>
        <dbReference type="ARBA" id="ARBA00022723"/>
    </source>
</evidence>
<reference evidence="5" key="1">
    <citation type="submission" date="2020-05" db="EMBL/GenBank/DDBJ databases">
        <authorList>
            <person name="Chiriac C."/>
            <person name="Salcher M."/>
            <person name="Ghai R."/>
            <person name="Kavagutti S V."/>
        </authorList>
    </citation>
    <scope>NUCLEOTIDE SEQUENCE</scope>
</reference>
<evidence type="ECO:0000256" key="2">
    <source>
        <dbReference type="ARBA" id="ARBA00006217"/>
    </source>
</evidence>
<dbReference type="PANTHER" id="PTHR43175:SF3">
    <property type="entry name" value="CARBON DISULFIDE HYDROLASE"/>
    <property type="match status" value="1"/>
</dbReference>
<sequence length="192" mass="20674">MSVLNEVLAANQAYVAEFGVKGDLALPPARGFAILTCMDARLDPAKYAGLSEGDAHVIRNAGGRASDDAIRSLVISYKLLGTKEWFVIHHSNCGMEFFTDQIMRGLLSKSLETAALGEAGFYDVGTGPGSTEAAYIDWLTIADRNASVVEDVERIRRHPLVPKNIPIYGYVYEVETGKLLEIPAATVAGAAR</sequence>
<dbReference type="SMART" id="SM00947">
    <property type="entry name" value="Pro_CA"/>
    <property type="match status" value="1"/>
</dbReference>
<dbReference type="CDD" id="cd03379">
    <property type="entry name" value="beta_CA_cladeD"/>
    <property type="match status" value="1"/>
</dbReference>
<dbReference type="InterPro" id="IPR001765">
    <property type="entry name" value="Carbonic_anhydrase"/>
</dbReference>
<protein>
    <submittedName>
        <fullName evidence="5">Unannotated protein</fullName>
    </submittedName>
</protein>
<accession>A0A6J6IH35</accession>
<dbReference type="Pfam" id="PF00484">
    <property type="entry name" value="Pro_CA"/>
    <property type="match status" value="1"/>
</dbReference>
<gene>
    <name evidence="5" type="ORF">UFOPK1908_01031</name>
</gene>
<dbReference type="SUPFAM" id="SSF53056">
    <property type="entry name" value="beta-carbonic anhydrase, cab"/>
    <property type="match status" value="1"/>
</dbReference>
<keyword evidence="4" id="KW-0862">Zinc</keyword>